<gene>
    <name evidence="2" type="ORF">MTUNDRAET4_1958</name>
</gene>
<reference evidence="2 3" key="1">
    <citation type="submission" date="2019-03" db="EMBL/GenBank/DDBJ databases">
        <authorList>
            <person name="Kox A.R. M."/>
        </authorList>
    </citation>
    <scope>NUCLEOTIDE SEQUENCE [LARGE SCALE GENOMIC DNA]</scope>
    <source>
        <strain evidence="2">MTUNDRAET4 annotated genome</strain>
    </source>
</reference>
<organism evidence="2 3">
    <name type="scientific">Methylocella tundrae</name>
    <dbReference type="NCBI Taxonomy" id="227605"/>
    <lineage>
        <taxon>Bacteria</taxon>
        <taxon>Pseudomonadati</taxon>
        <taxon>Pseudomonadota</taxon>
        <taxon>Alphaproteobacteria</taxon>
        <taxon>Hyphomicrobiales</taxon>
        <taxon>Beijerinckiaceae</taxon>
        <taxon>Methylocella</taxon>
    </lineage>
</organism>
<dbReference type="Pfam" id="PF12705">
    <property type="entry name" value="PDDEXK_1"/>
    <property type="match status" value="1"/>
</dbReference>
<dbReference type="Proteomes" id="UP000294360">
    <property type="component" value="Chromosome"/>
</dbReference>
<dbReference type="SUPFAM" id="SSF52540">
    <property type="entry name" value="P-loop containing nucleoside triphosphate hydrolases"/>
    <property type="match status" value="1"/>
</dbReference>
<accession>A0A4U8YXZ5</accession>
<evidence type="ECO:0000313" key="3">
    <source>
        <dbReference type="Proteomes" id="UP000294360"/>
    </source>
</evidence>
<dbReference type="InterPro" id="IPR038726">
    <property type="entry name" value="PDDEXK_AddAB-type"/>
</dbReference>
<sequence length="716" mass="77810">MRRTIVVHTRLSGHMARVAAARRGEHGVQILTMSQLASRLAGGFLQPIDPDALQDAVRKALSAGSLGDLDAIKTLPGMVRAVVDTLDKIWRAGIDLSTSSEPRLRALRMLEVETLRRLPASMKRPAGLVELACARIGHAPAVIGPVEIRGHSEMSPCWRPLLSALTNAVPVVWVAEARSVPSWLTETAVEIRREAPPAPTVALFSCATPQHEALEAVRWMRELIASGKARPEDIAIAVASPADFDDHIMALSADANIPIHFVHGLRAVTTRDGQTVAALAETLLKGVSQERIGRLFKLLPEATPALTGLPSDWARVLPKDAPLTTVQRWRQAFDQVAPEDWPEGIDRSNLVMDVLQLIERGPEEAADTGERLLSGKALALWKKALADGPAAALTVTLAQLRIPDGLEPAANVIWTSAISLASATRPFVRLLALNSGRWPRRISEDRLIPDHIIPIEELDPLPVADGDRRDFLTILSSAHSAAMSFSRRDVGGRLLGKSPLINGFAEIYLSRGRTPEHAASESDRLLARPGEFRQTPIAISGAACWDDWSRPEITAHDGLVGPGRPRLQNVFKGPLSATSLKLLLRDPIRFVWRYALGWKQPDVAEEPLNLDALAFGILIHSILQEAVQSLEASGGFGRASQAKMKQAVDEAIASVKLAWEREQPTPPPVIWGAALDRAKDLSVKALGYRLPPLHGQKSWTEIPFGRPDGPPQADMP</sequence>
<dbReference type="Gene3D" id="3.40.50.300">
    <property type="entry name" value="P-loop containing nucleotide triphosphate hydrolases"/>
    <property type="match status" value="1"/>
</dbReference>
<dbReference type="AlphaFoldDB" id="A0A4U8YXZ5"/>
<proteinExistence type="predicted"/>
<dbReference type="EMBL" id="LR536450">
    <property type="protein sequence ID" value="VFU08851.1"/>
    <property type="molecule type" value="Genomic_DNA"/>
</dbReference>
<dbReference type="InterPro" id="IPR027417">
    <property type="entry name" value="P-loop_NTPase"/>
</dbReference>
<dbReference type="KEGG" id="mtun:MTUNDRAET4_1958"/>
<name>A0A4U8YXZ5_METTU</name>
<evidence type="ECO:0000259" key="1">
    <source>
        <dbReference type="Pfam" id="PF12705"/>
    </source>
</evidence>
<feature type="domain" description="PD-(D/E)XK endonuclease-like" evidence="1">
    <location>
        <begin position="575"/>
        <end position="685"/>
    </location>
</feature>
<protein>
    <submittedName>
        <fullName evidence="2">PD-(D/E)XK nuclease superfamily protein</fullName>
    </submittedName>
</protein>
<evidence type="ECO:0000313" key="2">
    <source>
        <dbReference type="EMBL" id="VFU08851.1"/>
    </source>
</evidence>